<dbReference type="PROSITE" id="PS00028">
    <property type="entry name" value="ZINC_FINGER_C2H2_1"/>
    <property type="match status" value="6"/>
</dbReference>
<reference evidence="11" key="1">
    <citation type="submission" date="2025-08" db="UniProtKB">
        <authorList>
            <consortium name="Ensembl"/>
        </authorList>
    </citation>
    <scope>IDENTIFICATION</scope>
</reference>
<evidence type="ECO:0000256" key="7">
    <source>
        <dbReference type="ARBA" id="ARBA00023242"/>
    </source>
</evidence>
<organism evidence="11 12">
    <name type="scientific">Amphilophus citrinellus</name>
    <name type="common">Midas cichlid</name>
    <name type="synonym">Cichlasoma citrinellum</name>
    <dbReference type="NCBI Taxonomy" id="61819"/>
    <lineage>
        <taxon>Eukaryota</taxon>
        <taxon>Metazoa</taxon>
        <taxon>Chordata</taxon>
        <taxon>Craniata</taxon>
        <taxon>Vertebrata</taxon>
        <taxon>Euteleostomi</taxon>
        <taxon>Actinopterygii</taxon>
        <taxon>Neopterygii</taxon>
        <taxon>Teleostei</taxon>
        <taxon>Neoteleostei</taxon>
        <taxon>Acanthomorphata</taxon>
        <taxon>Ovalentaria</taxon>
        <taxon>Cichlomorphae</taxon>
        <taxon>Cichliformes</taxon>
        <taxon>Cichlidae</taxon>
        <taxon>New World cichlids</taxon>
        <taxon>Cichlasomatinae</taxon>
        <taxon>Heroini</taxon>
        <taxon>Amphilophus</taxon>
    </lineage>
</organism>
<evidence type="ECO:0000256" key="4">
    <source>
        <dbReference type="ARBA" id="ARBA00022737"/>
    </source>
</evidence>
<feature type="domain" description="C2H2-type" evidence="10">
    <location>
        <begin position="137"/>
        <end position="164"/>
    </location>
</feature>
<protein>
    <recommendedName>
        <fullName evidence="10">C2H2-type domain-containing protein</fullName>
    </recommendedName>
</protein>
<dbReference type="PANTHER" id="PTHR24390">
    <property type="entry name" value="ZINC FINGER PROTEIN"/>
    <property type="match status" value="1"/>
</dbReference>
<dbReference type="Proteomes" id="UP000261340">
    <property type="component" value="Unplaced"/>
</dbReference>
<keyword evidence="12" id="KW-1185">Reference proteome</keyword>
<feature type="domain" description="C2H2-type" evidence="10">
    <location>
        <begin position="81"/>
        <end position="108"/>
    </location>
</feature>
<feature type="domain" description="C2H2-type" evidence="10">
    <location>
        <begin position="109"/>
        <end position="136"/>
    </location>
</feature>
<keyword evidence="4" id="KW-0677">Repeat</keyword>
<keyword evidence="7" id="KW-0539">Nucleus</keyword>
<dbReference type="GO" id="GO:0006357">
    <property type="term" value="P:regulation of transcription by RNA polymerase II"/>
    <property type="evidence" value="ECO:0007669"/>
    <property type="project" value="TreeGrafter"/>
</dbReference>
<dbReference type="Ensembl" id="ENSACIT00000000339.1">
    <property type="protein sequence ID" value="ENSACIP00000000321.1"/>
    <property type="gene ID" value="ENSACIG00000000311.1"/>
</dbReference>
<keyword evidence="5 8" id="KW-0863">Zinc-finger</keyword>
<evidence type="ECO:0000256" key="2">
    <source>
        <dbReference type="ARBA" id="ARBA00006991"/>
    </source>
</evidence>
<dbReference type="FunFam" id="3.30.160.60:FF:000912">
    <property type="entry name" value="Zinc finger protein 660"/>
    <property type="match status" value="3"/>
</dbReference>
<dbReference type="GO" id="GO:0005634">
    <property type="term" value="C:nucleus"/>
    <property type="evidence" value="ECO:0007669"/>
    <property type="project" value="UniProtKB-SubCell"/>
</dbReference>
<dbReference type="Gene3D" id="3.30.160.60">
    <property type="entry name" value="Classic Zinc Finger"/>
    <property type="match status" value="7"/>
</dbReference>
<dbReference type="GO" id="GO:0008270">
    <property type="term" value="F:zinc ion binding"/>
    <property type="evidence" value="ECO:0007669"/>
    <property type="project" value="UniProtKB-KW"/>
</dbReference>
<keyword evidence="3" id="KW-0479">Metal-binding</keyword>
<sequence length="315" mass="36457">MAGFSHDAFRVNRIYEESETEANSDQILSRNCFEAEIRDQEESKHVDSGSTRNGNTKRRYQKRKNRADNQPASDSQCKKSLKCDLCSKTFQYKSKLTKHLRVHTGEKPYSCSTCGKGFSQMIHLKTHMRIHTGEKPYPCSNCGRGFSQMIHLKTHMRIHTGEKPYSCRACGKRFSDSSAFKAHMRIHTGEKPHSCIMCGKRFSHKSGLETHMRTHTGEKPHSCSTCGKRFSHMINLKTHMRIHTGEKPHSCSTCGKRFSHIHLTDVTKTAPQQYQRWAQLRYLHLPQQYEQQPHCPLNLCHTLSLFHILWVNQLE</sequence>
<comment type="subcellular location">
    <subcellularLocation>
        <location evidence="1">Nucleus</location>
    </subcellularLocation>
</comment>
<evidence type="ECO:0000256" key="3">
    <source>
        <dbReference type="ARBA" id="ARBA00022723"/>
    </source>
</evidence>
<feature type="compositionally biased region" description="Basic residues" evidence="9">
    <location>
        <begin position="55"/>
        <end position="65"/>
    </location>
</feature>
<dbReference type="GO" id="GO:0000978">
    <property type="term" value="F:RNA polymerase II cis-regulatory region sequence-specific DNA binding"/>
    <property type="evidence" value="ECO:0007669"/>
    <property type="project" value="TreeGrafter"/>
</dbReference>
<dbReference type="GeneTree" id="ENSGT01150000286952"/>
<evidence type="ECO:0000256" key="6">
    <source>
        <dbReference type="ARBA" id="ARBA00022833"/>
    </source>
</evidence>
<feature type="domain" description="C2H2-type" evidence="10">
    <location>
        <begin position="165"/>
        <end position="192"/>
    </location>
</feature>
<dbReference type="OMA" id="HGCARSI"/>
<dbReference type="Pfam" id="PF00096">
    <property type="entry name" value="zf-C2H2"/>
    <property type="match status" value="6"/>
</dbReference>
<evidence type="ECO:0000313" key="12">
    <source>
        <dbReference type="Proteomes" id="UP000261340"/>
    </source>
</evidence>
<feature type="region of interest" description="Disordered" evidence="9">
    <location>
        <begin position="39"/>
        <end position="76"/>
    </location>
</feature>
<accession>A0A3Q0QTC3</accession>
<evidence type="ECO:0000256" key="8">
    <source>
        <dbReference type="PROSITE-ProRule" id="PRU00042"/>
    </source>
</evidence>
<feature type="domain" description="C2H2-type" evidence="10">
    <location>
        <begin position="193"/>
        <end position="220"/>
    </location>
</feature>
<evidence type="ECO:0000256" key="9">
    <source>
        <dbReference type="SAM" id="MobiDB-lite"/>
    </source>
</evidence>
<dbReference type="PANTHER" id="PTHR24390:SF244">
    <property type="entry name" value="LD33778P-RELATED"/>
    <property type="match status" value="1"/>
</dbReference>
<dbReference type="AlphaFoldDB" id="A0A3Q0QTC3"/>
<dbReference type="FunFam" id="3.30.160.60:FF:002343">
    <property type="entry name" value="Zinc finger protein 33A"/>
    <property type="match status" value="1"/>
</dbReference>
<reference evidence="11" key="2">
    <citation type="submission" date="2025-09" db="UniProtKB">
        <authorList>
            <consortium name="Ensembl"/>
        </authorList>
    </citation>
    <scope>IDENTIFICATION</scope>
</reference>
<dbReference type="InterPro" id="IPR013087">
    <property type="entry name" value="Znf_C2H2_type"/>
</dbReference>
<evidence type="ECO:0000256" key="5">
    <source>
        <dbReference type="ARBA" id="ARBA00022771"/>
    </source>
</evidence>
<dbReference type="FunFam" id="3.30.160.60:FF:000100">
    <property type="entry name" value="Zinc finger 45-like"/>
    <property type="match status" value="1"/>
</dbReference>
<dbReference type="STRING" id="61819.ENSACIP00000000321"/>
<dbReference type="FunFam" id="3.30.160.60:FF:001344">
    <property type="entry name" value="Zinc finger protein 16 like"/>
    <property type="match status" value="1"/>
</dbReference>
<dbReference type="PROSITE" id="PS50157">
    <property type="entry name" value="ZINC_FINGER_C2H2_2"/>
    <property type="match status" value="6"/>
</dbReference>
<proteinExistence type="inferred from homology"/>
<dbReference type="GO" id="GO:0045596">
    <property type="term" value="P:negative regulation of cell differentiation"/>
    <property type="evidence" value="ECO:0007669"/>
    <property type="project" value="UniProtKB-ARBA"/>
</dbReference>
<evidence type="ECO:0000256" key="1">
    <source>
        <dbReference type="ARBA" id="ARBA00004123"/>
    </source>
</evidence>
<feature type="domain" description="C2H2-type" evidence="10">
    <location>
        <begin position="221"/>
        <end position="248"/>
    </location>
</feature>
<name>A0A3Q0QTC3_AMPCI</name>
<dbReference type="InterPro" id="IPR036236">
    <property type="entry name" value="Znf_C2H2_sf"/>
</dbReference>
<evidence type="ECO:0000259" key="10">
    <source>
        <dbReference type="PROSITE" id="PS50157"/>
    </source>
</evidence>
<dbReference type="SUPFAM" id="SSF57667">
    <property type="entry name" value="beta-beta-alpha zinc fingers"/>
    <property type="match status" value="4"/>
</dbReference>
<comment type="similarity">
    <text evidence="2">Belongs to the krueppel C2H2-type zinc-finger protein family.</text>
</comment>
<dbReference type="GO" id="GO:0003700">
    <property type="term" value="F:DNA-binding transcription factor activity"/>
    <property type="evidence" value="ECO:0007669"/>
    <property type="project" value="TreeGrafter"/>
</dbReference>
<keyword evidence="6" id="KW-0862">Zinc</keyword>
<dbReference type="SMART" id="SM00355">
    <property type="entry name" value="ZnF_C2H2"/>
    <property type="match status" value="6"/>
</dbReference>
<dbReference type="FunFam" id="3.30.160.60:FF:001498">
    <property type="entry name" value="Zinc finger protein 404"/>
    <property type="match status" value="1"/>
</dbReference>
<evidence type="ECO:0000313" key="11">
    <source>
        <dbReference type="Ensembl" id="ENSACIP00000000321.1"/>
    </source>
</evidence>